<dbReference type="EMBL" id="JAVDPW010000014">
    <property type="protein sequence ID" value="MDR6293810.1"/>
    <property type="molecule type" value="Genomic_DNA"/>
</dbReference>
<dbReference type="RefSeq" id="WP_309801080.1">
    <property type="nucleotide sequence ID" value="NZ_JAVDPW010000014.1"/>
</dbReference>
<keyword evidence="1" id="KW-1133">Transmembrane helix</keyword>
<gene>
    <name evidence="2" type="ORF">E9232_006363</name>
</gene>
<dbReference type="Proteomes" id="UP001262410">
    <property type="component" value="Unassembled WGS sequence"/>
</dbReference>
<keyword evidence="1" id="KW-0812">Transmembrane</keyword>
<keyword evidence="3" id="KW-1185">Reference proteome</keyword>
<reference evidence="2 3" key="1">
    <citation type="submission" date="2023-07" db="EMBL/GenBank/DDBJ databases">
        <title>Sorghum-associated microbial communities from plants grown in Nebraska, USA.</title>
        <authorList>
            <person name="Schachtman D."/>
        </authorList>
    </citation>
    <scope>NUCLEOTIDE SEQUENCE [LARGE SCALE GENOMIC DNA]</scope>
    <source>
        <strain evidence="2 3">584</strain>
    </source>
</reference>
<evidence type="ECO:0000256" key="1">
    <source>
        <dbReference type="SAM" id="Phobius"/>
    </source>
</evidence>
<evidence type="ECO:0008006" key="4">
    <source>
        <dbReference type="Google" id="ProtNLM"/>
    </source>
</evidence>
<evidence type="ECO:0000313" key="2">
    <source>
        <dbReference type="EMBL" id="MDR6293810.1"/>
    </source>
</evidence>
<sequence>MLDSTYQDKLAKTRTATQLARYLRSNLALLVLSIILGATLFVVVNAYTRVVDTYANNVRTAWVKLSPNGDSKVEYIDDGGNADRYFDRAVLSSLTNYLTWRFRVQPQTIKIDYGNASTYLGPAEADKFLNDFKAAQQASEKEACVSCPQSQVVVRAIDNTLLTPAERNKAAVYKTAAFITVTQRDSGGGVISRDNKIVNLDWTFRPASEASQGLTLEYLAVNPLAIQILSQDVREDKS</sequence>
<comment type="caution">
    <text evidence="2">The sequence shown here is derived from an EMBL/GenBank/DDBJ whole genome shotgun (WGS) entry which is preliminary data.</text>
</comment>
<feature type="transmembrane region" description="Helical" evidence="1">
    <location>
        <begin position="27"/>
        <end position="47"/>
    </location>
</feature>
<evidence type="ECO:0000313" key="3">
    <source>
        <dbReference type="Proteomes" id="UP001262410"/>
    </source>
</evidence>
<protein>
    <recommendedName>
        <fullName evidence="4">Bacterial virulence protein VirB8 domain-containing protein</fullName>
    </recommendedName>
</protein>
<organism evidence="2 3">
    <name type="scientific">Inquilinus ginsengisoli</name>
    <dbReference type="NCBI Taxonomy" id="363840"/>
    <lineage>
        <taxon>Bacteria</taxon>
        <taxon>Pseudomonadati</taxon>
        <taxon>Pseudomonadota</taxon>
        <taxon>Alphaproteobacteria</taxon>
        <taxon>Rhodospirillales</taxon>
        <taxon>Rhodospirillaceae</taxon>
        <taxon>Inquilinus</taxon>
    </lineage>
</organism>
<keyword evidence="1" id="KW-0472">Membrane</keyword>
<proteinExistence type="predicted"/>
<name>A0ABU1JYV5_9PROT</name>
<accession>A0ABU1JYV5</accession>